<protein>
    <submittedName>
        <fullName evidence="2">Uncharacterized protein</fullName>
    </submittedName>
</protein>
<dbReference type="AlphaFoldDB" id="A0A7S0SIF2"/>
<accession>A0A7S0SIF2</accession>
<feature type="region of interest" description="Disordered" evidence="1">
    <location>
        <begin position="106"/>
        <end position="134"/>
    </location>
</feature>
<evidence type="ECO:0000313" key="2">
    <source>
        <dbReference type="EMBL" id="CAD8707917.1"/>
    </source>
</evidence>
<reference evidence="2" key="1">
    <citation type="submission" date="2021-01" db="EMBL/GenBank/DDBJ databases">
        <authorList>
            <person name="Corre E."/>
            <person name="Pelletier E."/>
            <person name="Niang G."/>
            <person name="Scheremetjew M."/>
            <person name="Finn R."/>
            <person name="Kale V."/>
            <person name="Holt S."/>
            <person name="Cochrane G."/>
            <person name="Meng A."/>
            <person name="Brown T."/>
            <person name="Cohen L."/>
        </authorList>
    </citation>
    <scope>NUCLEOTIDE SEQUENCE</scope>
    <source>
        <strain evidence="2">SL-175</strain>
    </source>
</reference>
<proteinExistence type="predicted"/>
<evidence type="ECO:0000256" key="1">
    <source>
        <dbReference type="SAM" id="MobiDB-lite"/>
    </source>
</evidence>
<feature type="region of interest" description="Disordered" evidence="1">
    <location>
        <begin position="282"/>
        <end position="318"/>
    </location>
</feature>
<dbReference type="EMBL" id="HBFC01017780">
    <property type="protein sequence ID" value="CAD8707917.1"/>
    <property type="molecule type" value="Transcribed_RNA"/>
</dbReference>
<organism evidence="2">
    <name type="scientific">Mantoniella antarctica</name>
    <dbReference type="NCBI Taxonomy" id="81844"/>
    <lineage>
        <taxon>Eukaryota</taxon>
        <taxon>Viridiplantae</taxon>
        <taxon>Chlorophyta</taxon>
        <taxon>Mamiellophyceae</taxon>
        <taxon>Mamiellales</taxon>
        <taxon>Mamiellaceae</taxon>
        <taxon>Mantoniella</taxon>
    </lineage>
</organism>
<feature type="region of interest" description="Disordered" evidence="1">
    <location>
        <begin position="34"/>
        <end position="81"/>
    </location>
</feature>
<gene>
    <name evidence="2" type="ORF">MANT1106_LOCUS10600</name>
</gene>
<name>A0A7S0SIF2_9CHLO</name>
<sequence length="474" mass="50330">MLTDYELRREARIARNRQILLRLVGNLPAMMKDGGDGAQARAGRDTGTSTSGKRTRVALSGASGDTAMSTPAEVRRSGRIRNQPAPIYTSFEVNEDLGDAHARVQKRAATTAGKIKSTRQKPPQRAVASKVSAPPAENSIRTLAAAMRRCAARHLGLPIRPTDGTGAMKAAAIHAISPVSCPRFSKYSGIQEWSNCVCLFVNVGDKHGNSYDNVFTHAGGRMSWFAQPRQHRETPVIEKIVSTGDTELDSLVNATAPEALAVDAAEEVADGAVAAEAEGAVKSELGEHGSNDGGGGRRGVRADGSRCGADGEGGTSMAAAADDHAEALAPGRVNDNRSRAIDTTEVSGDRGGVAGNYPGASNDCSTVDKDQPEASGDLRSVADEDPVWPLHLFCRMEGSAYVYCGRLRHMAQQDGNSCYDPDATPMKFQFRLLDAPLLRHSDDFLGLVDLADADASLGPHKEKAEQSKRAKVEK</sequence>
<feature type="compositionally biased region" description="Low complexity" evidence="1">
    <location>
        <begin position="38"/>
        <end position="48"/>
    </location>
</feature>
<feature type="region of interest" description="Disordered" evidence="1">
    <location>
        <begin position="342"/>
        <end position="380"/>
    </location>
</feature>
<feature type="region of interest" description="Disordered" evidence="1">
    <location>
        <begin position="455"/>
        <end position="474"/>
    </location>
</feature>
<feature type="compositionally biased region" description="Basic and acidic residues" evidence="1">
    <location>
        <begin position="459"/>
        <end position="474"/>
    </location>
</feature>